<comment type="caution">
    <text evidence="3">The sequence shown here is derived from an EMBL/GenBank/DDBJ whole genome shotgun (WGS) entry which is preliminary data.</text>
</comment>
<evidence type="ECO:0000259" key="2">
    <source>
        <dbReference type="Pfam" id="PF11706"/>
    </source>
</evidence>
<dbReference type="EMBL" id="LMWP01000044">
    <property type="protein sequence ID" value="KUN18295.1"/>
    <property type="molecule type" value="Genomic_DNA"/>
</dbReference>
<gene>
    <name evidence="3" type="ORF">AQJ11_35105</name>
</gene>
<evidence type="ECO:0000313" key="3">
    <source>
        <dbReference type="EMBL" id="KUN18295.1"/>
    </source>
</evidence>
<accession>A0A101PV85</accession>
<dbReference type="SUPFAM" id="SSF160904">
    <property type="entry name" value="Jann2411-like"/>
    <property type="match status" value="1"/>
</dbReference>
<dbReference type="InterPro" id="IPR023286">
    <property type="entry name" value="ABATE_dom_sf"/>
</dbReference>
<dbReference type="Pfam" id="PF11706">
    <property type="entry name" value="zf-CGNR"/>
    <property type="match status" value="1"/>
</dbReference>
<evidence type="ECO:0000256" key="1">
    <source>
        <dbReference type="SAM" id="MobiDB-lite"/>
    </source>
</evidence>
<keyword evidence="4" id="KW-1185">Reference proteome</keyword>
<feature type="domain" description="Zinc finger CGNR" evidence="2">
    <location>
        <begin position="155"/>
        <end position="197"/>
    </location>
</feature>
<dbReference type="PANTHER" id="PTHR35525:SF3">
    <property type="entry name" value="BLL6575 PROTEIN"/>
    <property type="match status" value="1"/>
</dbReference>
<dbReference type="PANTHER" id="PTHR35525">
    <property type="entry name" value="BLL6575 PROTEIN"/>
    <property type="match status" value="1"/>
</dbReference>
<organism evidence="3 4">
    <name type="scientific">Streptomyces corchorusii</name>
    <name type="common">Streptomyces chibaensis</name>
    <dbReference type="NCBI Taxonomy" id="1903"/>
    <lineage>
        <taxon>Bacteria</taxon>
        <taxon>Bacillati</taxon>
        <taxon>Actinomycetota</taxon>
        <taxon>Actinomycetes</taxon>
        <taxon>Kitasatosporales</taxon>
        <taxon>Streptomycetaceae</taxon>
        <taxon>Streptomyces</taxon>
    </lineage>
</organism>
<proteinExistence type="predicted"/>
<name>A0A101PV85_STRCK</name>
<dbReference type="Gene3D" id="1.10.3300.10">
    <property type="entry name" value="Jann2411-like domain"/>
    <property type="match status" value="1"/>
</dbReference>
<reference evidence="3 4" key="1">
    <citation type="submission" date="2015-10" db="EMBL/GenBank/DDBJ databases">
        <title>Draft genome sequence of Streptomyces corchorusii DSM 40340, type strain for the species Streptomyces corchorusii.</title>
        <authorList>
            <person name="Ruckert C."/>
            <person name="Winkler A."/>
            <person name="Kalinowski J."/>
            <person name="Kampfer P."/>
            <person name="Glaeser S."/>
        </authorList>
    </citation>
    <scope>NUCLEOTIDE SEQUENCE [LARGE SCALE GENOMIC DNA]</scope>
    <source>
        <strain evidence="3 4">DSM 40340</strain>
    </source>
</reference>
<feature type="region of interest" description="Disordered" evidence="1">
    <location>
        <begin position="84"/>
        <end position="105"/>
    </location>
</feature>
<evidence type="ECO:0000313" key="4">
    <source>
        <dbReference type="Proteomes" id="UP000053398"/>
    </source>
</evidence>
<sequence>MEAIWQATERYGLASAPGALALVQDLLNTVSAGRPREADLLADVSLAQGWLDAARDAWTATTGRAVPEVRLEEEDVVRLRDVRRAVRDSMTPPGGSTERPGEDSPVPVLETATVALEFAADGTVTAAPRGGGSGYLVAMLLLALWQAQSDGERRRLKLCRNPRCSVAFYDRSRNNSGVWHDVRTCGNAANLRAFRARASTTGADRT</sequence>
<dbReference type="Proteomes" id="UP000053398">
    <property type="component" value="Unassembled WGS sequence"/>
</dbReference>
<dbReference type="AlphaFoldDB" id="A0A101PV85"/>
<dbReference type="RefSeq" id="WP_014669482.1">
    <property type="nucleotide sequence ID" value="NZ_KQ948367.1"/>
</dbReference>
<dbReference type="InterPro" id="IPR021005">
    <property type="entry name" value="Znf_CGNR"/>
</dbReference>
<protein>
    <recommendedName>
        <fullName evidence="2">Zinc finger CGNR domain-containing protein</fullName>
    </recommendedName>
</protein>
<dbReference type="InterPro" id="IPR010852">
    <property type="entry name" value="ABATE"/>
</dbReference>